<comment type="caution">
    <text evidence="1">The sequence shown here is derived from an EMBL/GenBank/DDBJ whole genome shotgun (WGS) entry which is preliminary data.</text>
</comment>
<name>A0A538TJP2_UNCEI</name>
<sequence length="276" mass="31702">MDRVLLHDELAAILRGRENWWTTTTDLAAEVNRRGRYKKRDGSTVSAFQVHGRTRQYRRIFERMGARVRLVETEPVVAMESSRFYLYLAQRAHRDLEALPGRPKVGGWTFGKERLREEMPSDHFRHSVICTVFSAAACEHSLVAIASLRKATAHGQQRKLLLRVWPKKRGWLMGKDLVALARALTKVDRTLLTQIEDLMERRNAILHSRAQDWEDPIEGRSGWWERAVQLPAITAALIKNAPGDVRIAEEAVEALRKARGEPDWNPFKEPQQGETP</sequence>
<organism evidence="1 2">
    <name type="scientific">Eiseniibacteriota bacterium</name>
    <dbReference type="NCBI Taxonomy" id="2212470"/>
    <lineage>
        <taxon>Bacteria</taxon>
        <taxon>Candidatus Eiseniibacteriota</taxon>
    </lineage>
</organism>
<dbReference type="EMBL" id="VBOZ01000029">
    <property type="protein sequence ID" value="TMQ63844.1"/>
    <property type="molecule type" value="Genomic_DNA"/>
</dbReference>
<evidence type="ECO:0000313" key="1">
    <source>
        <dbReference type="EMBL" id="TMQ63844.1"/>
    </source>
</evidence>
<proteinExistence type="predicted"/>
<dbReference type="AlphaFoldDB" id="A0A538TJP2"/>
<protein>
    <submittedName>
        <fullName evidence="1">Uncharacterized protein</fullName>
    </submittedName>
</protein>
<reference evidence="1 2" key="1">
    <citation type="journal article" date="2019" name="Nat. Microbiol.">
        <title>Mediterranean grassland soil C-N compound turnover is dependent on rainfall and depth, and is mediated by genomically divergent microorganisms.</title>
        <authorList>
            <person name="Diamond S."/>
            <person name="Andeer P.F."/>
            <person name="Li Z."/>
            <person name="Crits-Christoph A."/>
            <person name="Burstein D."/>
            <person name="Anantharaman K."/>
            <person name="Lane K.R."/>
            <person name="Thomas B.C."/>
            <person name="Pan C."/>
            <person name="Northen T.R."/>
            <person name="Banfield J.F."/>
        </authorList>
    </citation>
    <scope>NUCLEOTIDE SEQUENCE [LARGE SCALE GENOMIC DNA]</scope>
    <source>
        <strain evidence="1">WS_9</strain>
    </source>
</reference>
<accession>A0A538TJP2</accession>
<evidence type="ECO:0000313" key="2">
    <source>
        <dbReference type="Proteomes" id="UP000317691"/>
    </source>
</evidence>
<dbReference type="Proteomes" id="UP000317691">
    <property type="component" value="Unassembled WGS sequence"/>
</dbReference>
<gene>
    <name evidence="1" type="ORF">E6K79_09410</name>
</gene>